<keyword evidence="1" id="KW-1133">Transmembrane helix</keyword>
<proteinExistence type="predicted"/>
<keyword evidence="1" id="KW-0472">Membrane</keyword>
<protein>
    <submittedName>
        <fullName evidence="2">Uncharacterized protein</fullName>
    </submittedName>
</protein>
<accession>A0AAN5DIE8</accession>
<dbReference type="EMBL" id="BTRK01000006">
    <property type="protein sequence ID" value="GMR62634.1"/>
    <property type="molecule type" value="Genomic_DNA"/>
</dbReference>
<name>A0AAN5DIE8_9BILA</name>
<dbReference type="Proteomes" id="UP001328107">
    <property type="component" value="Unassembled WGS sequence"/>
</dbReference>
<evidence type="ECO:0000313" key="2">
    <source>
        <dbReference type="EMBL" id="GMR62634.1"/>
    </source>
</evidence>
<reference evidence="3" key="1">
    <citation type="submission" date="2022-10" db="EMBL/GenBank/DDBJ databases">
        <title>Genome assembly of Pristionchus species.</title>
        <authorList>
            <person name="Yoshida K."/>
            <person name="Sommer R.J."/>
        </authorList>
    </citation>
    <scope>NUCLEOTIDE SEQUENCE [LARGE SCALE GENOMIC DNA]</scope>
    <source>
        <strain evidence="3">RS5460</strain>
    </source>
</reference>
<sequence length="94" mass="10246">IVFTITLERYSHFWVNLVILPCFVLGFLIIAGLVLNGDNPTIESVVNIGLASTVSTAVIISTMTLGSFVRNQILIILAAIVTLSIRRSLMNTIE</sequence>
<comment type="caution">
    <text evidence="2">The sequence shown here is derived from an EMBL/GenBank/DDBJ whole genome shotgun (WGS) entry which is preliminary data.</text>
</comment>
<organism evidence="2 3">
    <name type="scientific">Pristionchus mayeri</name>
    <dbReference type="NCBI Taxonomy" id="1317129"/>
    <lineage>
        <taxon>Eukaryota</taxon>
        <taxon>Metazoa</taxon>
        <taxon>Ecdysozoa</taxon>
        <taxon>Nematoda</taxon>
        <taxon>Chromadorea</taxon>
        <taxon>Rhabditida</taxon>
        <taxon>Rhabditina</taxon>
        <taxon>Diplogasteromorpha</taxon>
        <taxon>Diplogasteroidea</taxon>
        <taxon>Neodiplogasteridae</taxon>
        <taxon>Pristionchus</taxon>
    </lineage>
</organism>
<dbReference type="AlphaFoldDB" id="A0AAN5DIE8"/>
<keyword evidence="3" id="KW-1185">Reference proteome</keyword>
<evidence type="ECO:0000313" key="3">
    <source>
        <dbReference type="Proteomes" id="UP001328107"/>
    </source>
</evidence>
<feature type="non-terminal residue" evidence="2">
    <location>
        <position position="1"/>
    </location>
</feature>
<evidence type="ECO:0000256" key="1">
    <source>
        <dbReference type="SAM" id="Phobius"/>
    </source>
</evidence>
<feature type="transmembrane region" description="Helical" evidence="1">
    <location>
        <begin position="13"/>
        <end position="35"/>
    </location>
</feature>
<gene>
    <name evidence="2" type="ORF">PMAYCL1PPCAC_32829</name>
</gene>
<feature type="transmembrane region" description="Helical" evidence="1">
    <location>
        <begin position="47"/>
        <end position="66"/>
    </location>
</feature>
<keyword evidence="1" id="KW-0812">Transmembrane</keyword>
<feature type="non-terminal residue" evidence="2">
    <location>
        <position position="94"/>
    </location>
</feature>